<dbReference type="Gene3D" id="3.40.50.2000">
    <property type="entry name" value="Glycogen Phosphorylase B"/>
    <property type="match status" value="2"/>
</dbReference>
<dbReference type="EC" id="5.1.3.14" evidence="3"/>
<dbReference type="Pfam" id="PF02350">
    <property type="entry name" value="Epimerase_2"/>
    <property type="match status" value="1"/>
</dbReference>
<dbReference type="Proteomes" id="UP000266482">
    <property type="component" value="Unassembled WGS sequence"/>
</dbReference>
<dbReference type="PANTHER" id="PTHR43174">
    <property type="entry name" value="UDP-N-ACETYLGLUCOSAMINE 2-EPIMERASE"/>
    <property type="match status" value="1"/>
</dbReference>
<dbReference type="SUPFAM" id="SSF53756">
    <property type="entry name" value="UDP-Glycosyltransferase/glycogen phosphorylase"/>
    <property type="match status" value="1"/>
</dbReference>
<dbReference type="NCBIfam" id="TIGR00236">
    <property type="entry name" value="wecB"/>
    <property type="match status" value="1"/>
</dbReference>
<name>A0A3A1UVC8_9BACL</name>
<sequence length="358" mass="39425">MKIVTVVGARPQFVKAAPLSKALRKHHREILVHTGQHYDPLLSEVFFEELELPKPDYHLGAGSGSHGVQTAKMLEGIEAVLLGEKPTLALVYGDTNSTLAGALAAAKLSIPIVHVEAGLRSFNRQMPEEINRIMADHLSSLLFCPTDEAVTNLKREGIERGVHKVGDIMYDAVLTYFPVAQEKSRVLERLGLSPRAYCAATIHRKENTDSPKAMEQILKALAQLDLPVVLPLHPRARHFIQQWGLEPLLHAPNLKVTEPLPYLDMLNLTGSAAVVLTDSGGLQKEAYMLKVPCLTIRGETEWVETVKHGWNRLAAADDRSILEAYASIGVPDRHPPIFGDGRSADSMCEHIETFAESL</sequence>
<evidence type="ECO:0000313" key="4">
    <source>
        <dbReference type="Proteomes" id="UP000266482"/>
    </source>
</evidence>
<dbReference type="GO" id="GO:0008761">
    <property type="term" value="F:UDP-N-acetylglucosamine 2-epimerase activity"/>
    <property type="evidence" value="ECO:0007669"/>
    <property type="project" value="UniProtKB-EC"/>
</dbReference>
<dbReference type="InterPro" id="IPR029767">
    <property type="entry name" value="WecB-like"/>
</dbReference>
<dbReference type="AlphaFoldDB" id="A0A3A1UVC8"/>
<proteinExistence type="inferred from homology"/>
<evidence type="ECO:0000313" key="3">
    <source>
        <dbReference type="EMBL" id="RIX52457.1"/>
    </source>
</evidence>
<protein>
    <submittedName>
        <fullName evidence="3">UDP-N-acetylglucosamine 2-epimerase (Non-hydrolyzing)</fullName>
        <ecNumber evidence="3">5.1.3.14</ecNumber>
    </submittedName>
</protein>
<dbReference type="OrthoDB" id="9803238at2"/>
<keyword evidence="1 3" id="KW-0413">Isomerase</keyword>
<gene>
    <name evidence="3" type="ORF">D3P08_13365</name>
</gene>
<dbReference type="RefSeq" id="WP_119600183.1">
    <property type="nucleotide sequence ID" value="NZ_QXQA01000007.1"/>
</dbReference>
<evidence type="ECO:0000256" key="1">
    <source>
        <dbReference type="RuleBase" id="RU003513"/>
    </source>
</evidence>
<comment type="caution">
    <text evidence="3">The sequence shown here is derived from an EMBL/GenBank/DDBJ whole genome shotgun (WGS) entry which is preliminary data.</text>
</comment>
<feature type="domain" description="UDP-N-acetylglucosamine 2-epimerase" evidence="2">
    <location>
        <begin position="22"/>
        <end position="351"/>
    </location>
</feature>
<reference evidence="3 4" key="1">
    <citation type="submission" date="2018-09" db="EMBL/GenBank/DDBJ databases">
        <title>Paenibacillus aracenensis nov. sp. isolated from a cave in southern Spain.</title>
        <authorList>
            <person name="Jurado V."/>
            <person name="Gutierrez-Patricio S."/>
            <person name="Gonzalez-Pimentel J.L."/>
            <person name="Miller A.Z."/>
            <person name="Laiz L."/>
            <person name="Saiz-Jimenez C."/>
        </authorList>
    </citation>
    <scope>NUCLEOTIDE SEQUENCE [LARGE SCALE GENOMIC DNA]</scope>
    <source>
        <strain evidence="3 4">DSM 22867</strain>
    </source>
</reference>
<comment type="similarity">
    <text evidence="1">Belongs to the UDP-N-acetylglucosamine 2-epimerase family.</text>
</comment>
<organism evidence="3 4">
    <name type="scientific">Paenibacillus nanensis</name>
    <dbReference type="NCBI Taxonomy" id="393251"/>
    <lineage>
        <taxon>Bacteria</taxon>
        <taxon>Bacillati</taxon>
        <taxon>Bacillota</taxon>
        <taxon>Bacilli</taxon>
        <taxon>Bacillales</taxon>
        <taxon>Paenibacillaceae</taxon>
        <taxon>Paenibacillus</taxon>
    </lineage>
</organism>
<evidence type="ECO:0000259" key="2">
    <source>
        <dbReference type="Pfam" id="PF02350"/>
    </source>
</evidence>
<dbReference type="EMBL" id="QXQA01000007">
    <property type="protein sequence ID" value="RIX52457.1"/>
    <property type="molecule type" value="Genomic_DNA"/>
</dbReference>
<accession>A0A3A1UVC8</accession>
<keyword evidence="4" id="KW-1185">Reference proteome</keyword>
<dbReference type="CDD" id="cd03786">
    <property type="entry name" value="GTB_UDP-GlcNAc_2-Epimerase"/>
    <property type="match status" value="1"/>
</dbReference>
<dbReference type="InterPro" id="IPR003331">
    <property type="entry name" value="UDP_GlcNAc_Epimerase_2_dom"/>
</dbReference>
<dbReference type="PANTHER" id="PTHR43174:SF1">
    <property type="entry name" value="UDP-N-ACETYLGLUCOSAMINE 2-EPIMERASE"/>
    <property type="match status" value="1"/>
</dbReference>